<sequence length="181" mass="20118">MAKSLSDDYAHCSLTSYLNAGFGLKNIACEAARSNFFSWQYGVRCDLQPLLVQFSYHAADCHVSLFVQHQPMDFPLLRQVGRVDCCTVLGIRCWLPQMMTGHEQTSGPDEKAGSANPLPSTDNSGLDDWKNDRHHCSQGSYMHTQPNATTAFRGEGLNGVHTRKGKRERPPAHLSPPLDSR</sequence>
<proteinExistence type="predicted"/>
<evidence type="ECO:0000313" key="2">
    <source>
        <dbReference type="EMBL" id="CCE96136.1"/>
    </source>
</evidence>
<evidence type="ECO:0000256" key="1">
    <source>
        <dbReference type="SAM" id="MobiDB-lite"/>
    </source>
</evidence>
<reference evidence="2 3" key="1">
    <citation type="journal article" date="2012" name="J. Bacteriol.">
        <title>Genome sequence of the soybean symbiont Sinorhizobium fredii HH103.</title>
        <authorList>
            <person name="Weidner S."/>
            <person name="Becker A."/>
            <person name="Bonilla I."/>
            <person name="Jaenicke S."/>
            <person name="Lloret J."/>
            <person name="Margaret I."/>
            <person name="Puhler A."/>
            <person name="Ruiz-Sainz J.E."/>
            <person name="Schneiker-Bekel S."/>
            <person name="Szczepanowski R."/>
            <person name="Vinardell J.M."/>
            <person name="Zehner S."/>
            <person name="Gottfert M."/>
        </authorList>
    </citation>
    <scope>NUCLEOTIDE SEQUENCE [LARGE SCALE GENOMIC DNA]</scope>
    <source>
        <strain evidence="2 3">HH103</strain>
    </source>
</reference>
<dbReference type="AlphaFoldDB" id="G9A7A6"/>
<gene>
    <name evidence="2" type="ordered locus">SFHH103_01639</name>
</gene>
<evidence type="ECO:0000313" key="3">
    <source>
        <dbReference type="Proteomes" id="UP000007735"/>
    </source>
</evidence>
<dbReference type="EMBL" id="HE616890">
    <property type="protein sequence ID" value="CCE96136.1"/>
    <property type="molecule type" value="Genomic_DNA"/>
</dbReference>
<feature type="compositionally biased region" description="Polar residues" evidence="1">
    <location>
        <begin position="137"/>
        <end position="150"/>
    </location>
</feature>
<feature type="region of interest" description="Disordered" evidence="1">
    <location>
        <begin position="102"/>
        <end position="181"/>
    </location>
</feature>
<protein>
    <submittedName>
        <fullName evidence="2">Uncharacterized protein</fullName>
    </submittedName>
</protein>
<accession>G9A7A6</accession>
<dbReference type="HOGENOM" id="CLU_1487907_0_0_5"/>
<dbReference type="Proteomes" id="UP000007735">
    <property type="component" value="Chromosome"/>
</dbReference>
<dbReference type="KEGG" id="sfh:SFHH103_01639"/>
<organism evidence="2 3">
    <name type="scientific">Sinorhizobium fredii (strain HH103)</name>
    <dbReference type="NCBI Taxonomy" id="1117943"/>
    <lineage>
        <taxon>Bacteria</taxon>
        <taxon>Pseudomonadati</taxon>
        <taxon>Pseudomonadota</taxon>
        <taxon>Alphaproteobacteria</taxon>
        <taxon>Hyphomicrobiales</taxon>
        <taxon>Rhizobiaceae</taxon>
        <taxon>Sinorhizobium/Ensifer group</taxon>
        <taxon>Sinorhizobium</taxon>
    </lineage>
</organism>
<name>G9A7A6_SINF1</name>